<proteinExistence type="predicted"/>
<dbReference type="Proteomes" id="UP000321224">
    <property type="component" value="Unassembled WGS sequence"/>
</dbReference>
<dbReference type="Proteomes" id="UP000198717">
    <property type="component" value="Unassembled WGS sequence"/>
</dbReference>
<dbReference type="EMBL" id="BJVY01000004">
    <property type="protein sequence ID" value="GEL69292.1"/>
    <property type="molecule type" value="Genomic_DNA"/>
</dbReference>
<feature type="region of interest" description="Disordered" evidence="1">
    <location>
        <begin position="121"/>
        <end position="140"/>
    </location>
</feature>
<dbReference type="AlphaFoldDB" id="A0A511H6Y8"/>
<evidence type="ECO:0000313" key="3">
    <source>
        <dbReference type="EMBL" id="SDE35660.1"/>
    </source>
</evidence>
<reference evidence="3 4" key="1">
    <citation type="submission" date="2016-10" db="EMBL/GenBank/DDBJ databases">
        <authorList>
            <person name="Varghese N."/>
            <person name="Submissions S."/>
        </authorList>
    </citation>
    <scope>NUCLEOTIDE SEQUENCE [LARGE SCALE GENOMIC DNA]</scope>
    <source>
        <strain evidence="3 4">DSM 2260</strain>
    </source>
</reference>
<protein>
    <submittedName>
        <fullName evidence="2">Uncharacterized protein</fullName>
    </submittedName>
</protein>
<gene>
    <name evidence="2" type="ORF">MVI01_10760</name>
    <name evidence="3" type="ORF">SAMN04488504_106143</name>
</gene>
<organism evidence="2 5">
    <name type="scientific">Myxococcus virescens</name>
    <dbReference type="NCBI Taxonomy" id="83456"/>
    <lineage>
        <taxon>Bacteria</taxon>
        <taxon>Pseudomonadati</taxon>
        <taxon>Myxococcota</taxon>
        <taxon>Myxococcia</taxon>
        <taxon>Myxococcales</taxon>
        <taxon>Cystobacterineae</taxon>
        <taxon>Myxococcaceae</taxon>
        <taxon>Myxococcus</taxon>
    </lineage>
</organism>
<evidence type="ECO:0000313" key="2">
    <source>
        <dbReference type="EMBL" id="GEL69292.1"/>
    </source>
</evidence>
<accession>A0A511H6Y8</accession>
<name>A0A511H6Y8_9BACT</name>
<evidence type="ECO:0000313" key="4">
    <source>
        <dbReference type="Proteomes" id="UP000198717"/>
    </source>
</evidence>
<keyword evidence="4" id="KW-1185">Reference proteome</keyword>
<comment type="caution">
    <text evidence="2">The sequence shown here is derived from an EMBL/GenBank/DDBJ whole genome shotgun (WGS) entry which is preliminary data.</text>
</comment>
<evidence type="ECO:0000256" key="1">
    <source>
        <dbReference type="SAM" id="MobiDB-lite"/>
    </source>
</evidence>
<dbReference type="RefSeq" id="WP_244171851.1">
    <property type="nucleotide sequence ID" value="NZ_BJVY01000004.1"/>
</dbReference>
<evidence type="ECO:0000313" key="5">
    <source>
        <dbReference type="Proteomes" id="UP000321224"/>
    </source>
</evidence>
<sequence length="140" mass="15165">MTPRVREIRFHPLRTRRECPPRWDARTGALATPRPRNRALKPAHGGERGDTVRDDALTAYLARCNELGAVEGPLGARTLNPALRPVVEALHHVLAGGEVSVQLLQRGNADIVNELNLRAEHATEESSSLGTAGDILSATV</sequence>
<dbReference type="EMBL" id="FNAJ01000006">
    <property type="protein sequence ID" value="SDE35660.1"/>
    <property type="molecule type" value="Genomic_DNA"/>
</dbReference>
<reference evidence="2 5" key="2">
    <citation type="submission" date="2019-07" db="EMBL/GenBank/DDBJ databases">
        <title>Whole genome shotgun sequence of Myxococcus virescens NBRC 100334.</title>
        <authorList>
            <person name="Hosoyama A."/>
            <person name="Uohara A."/>
            <person name="Ohji S."/>
            <person name="Ichikawa N."/>
        </authorList>
    </citation>
    <scope>NUCLEOTIDE SEQUENCE [LARGE SCALE GENOMIC DNA]</scope>
    <source>
        <strain evidence="2 5">NBRC 100334</strain>
    </source>
</reference>